<feature type="transmembrane region" description="Helical" evidence="1">
    <location>
        <begin position="112"/>
        <end position="139"/>
    </location>
</feature>
<evidence type="ECO:0000259" key="4">
    <source>
        <dbReference type="PROSITE" id="PS50883"/>
    </source>
</evidence>
<comment type="caution">
    <text evidence="6">The sequence shown here is derived from an EMBL/GenBank/DDBJ whole genome shotgun (WGS) entry which is preliminary data.</text>
</comment>
<dbReference type="SUPFAM" id="SSF55073">
    <property type="entry name" value="Nucleotide cyclase"/>
    <property type="match status" value="1"/>
</dbReference>
<dbReference type="PROSITE" id="PS50113">
    <property type="entry name" value="PAC"/>
    <property type="match status" value="1"/>
</dbReference>
<proteinExistence type="predicted"/>
<dbReference type="Pfam" id="PF00990">
    <property type="entry name" value="GGDEF"/>
    <property type="match status" value="1"/>
</dbReference>
<dbReference type="AlphaFoldDB" id="A0A3A3EJQ8"/>
<evidence type="ECO:0000259" key="5">
    <source>
        <dbReference type="PROSITE" id="PS50887"/>
    </source>
</evidence>
<dbReference type="InterPro" id="IPR029787">
    <property type="entry name" value="Nucleotide_cyclase"/>
</dbReference>
<feature type="transmembrane region" description="Helical" evidence="1">
    <location>
        <begin position="39"/>
        <end position="67"/>
    </location>
</feature>
<reference evidence="6 7" key="1">
    <citation type="submission" date="2018-09" db="EMBL/GenBank/DDBJ databases">
        <title>Identification of marine bacteria producing industrial enzymes.</title>
        <authorList>
            <person name="Cheng T.H."/>
            <person name="Saidin J."/>
            <person name="Muhd D.D."/>
            <person name="Isa M.N.M."/>
            <person name="Bakar M.F.A."/>
            <person name="Ismail N."/>
        </authorList>
    </citation>
    <scope>NUCLEOTIDE SEQUENCE [LARGE SCALE GENOMIC DNA]</scope>
    <source>
        <strain evidence="6 7">MNAD 1.6</strain>
    </source>
</reference>
<dbReference type="CDD" id="cd01949">
    <property type="entry name" value="GGDEF"/>
    <property type="match status" value="1"/>
</dbReference>
<dbReference type="RefSeq" id="WP_119853168.1">
    <property type="nucleotide sequence ID" value="NZ_QYSE01000002.1"/>
</dbReference>
<name>A0A3A3EJQ8_9GAMM</name>
<dbReference type="SMART" id="SM00267">
    <property type="entry name" value="GGDEF"/>
    <property type="match status" value="1"/>
</dbReference>
<feature type="domain" description="PAS" evidence="2">
    <location>
        <begin position="548"/>
        <end position="594"/>
    </location>
</feature>
<gene>
    <name evidence="6" type="ORF">D4741_12185</name>
</gene>
<dbReference type="SUPFAM" id="SSF55785">
    <property type="entry name" value="PYP-like sensor domain (PAS domain)"/>
    <property type="match status" value="1"/>
</dbReference>
<dbReference type="Gene3D" id="3.30.450.40">
    <property type="match status" value="1"/>
</dbReference>
<feature type="domain" description="PAC" evidence="3">
    <location>
        <begin position="619"/>
        <end position="673"/>
    </location>
</feature>
<dbReference type="InterPro" id="IPR000700">
    <property type="entry name" value="PAS-assoc_C"/>
</dbReference>
<dbReference type="InterPro" id="IPR052155">
    <property type="entry name" value="Biofilm_reg_signaling"/>
</dbReference>
<feature type="transmembrane region" description="Helical" evidence="1">
    <location>
        <begin position="12"/>
        <end position="33"/>
    </location>
</feature>
<sequence length="1108" mass="124479">MKYVIHPSHQKELLHTVPYIAVGVLLLAVVLLLERLGLIAAIPFYVAMHTSVELFSVVISFLIFAIGWNTWHFTNNYKLLLLSCTMLCVAIFDSLHFLAFGSMHDGHADMNLVLSFWLIARLFNGAAFLIIAAGIWVNYKPLNARALLTSLLLCCLTIASTFFYFPDLLPEIYIEGVGGSHIKFLIELLVLALYGAAVVMFATQLRKPRANLNIAGKTLVCLLAILSEACFVVFNDASHTTNTFNFFGHVYKGLTYFLLYKILFVETVTKPYAALDNSSKQLKATLTALPDSVFELEKDGTFREVFSDNSDSHVFTKAIVGQNISSMFEKSDAQDFMRTLMEAKKSGVCLVNTLPISVNGWVIHFEFSVTLFEHDNDGPTYLVNARDVSEKVGRMAALAQQSKFNRGLLHLTEISFQDDQDVLLNYAVNQALEITNCDGAALFICNELKQYAYSAEQGNPFEVCTEKLQAKIAAGEAVIVNRKHAKEYGLPSDSNSLLVVPVIRHSQCHMAIILQHQTKVFSVQDKNMLTVWAESVWQWFHKINLNKRMHILSQAVEQNPHPIMFTNTDAKIEYMNRAYLEMCQYEYDELIGQSPHKISAGQTEPDVYQVMWEHLNNHKAWVGALVNMTKHGKVIVEQTTIYPIMDKQGKVSNYISFQHDVTKEVESETLIHQLSYFDQLTGLANQDKLQMEFEQTIKLQADTKAAFILIGLDNFKILNKALGMASCNLVLQTLSARICNFMGEHIMVARLQGDRFAFITPYTSTGAINKSSHDLLRVISEPLTINDELIVVTASVGVALYPMDGKEFEPLLQKAESAMFEVKRQGRNNALFYAEEMNKSGLRQLQIINALNFALENNELYLVFQPQIDIATGTMVAVEVLLRWHSETLGNVSPAEFIPIAESSGRISEIDDWVFENTVKTIRQWQDDNMPAITFAINLSATKFVKKQLLGDLISVLQTYSIEPECIELELTETIAIGNPKFALNTITKLREAGFKMSIDDFGTGYSSMNYLKDFALDKLKIDKSFIDDLENPSDADKAIVKAMIDLASALNMESIAEGVESEQQLNILKELECSQVQGYYFSKPLPIKVLYEFVTDKQSGLASICKS</sequence>
<dbReference type="Pfam" id="PF13426">
    <property type="entry name" value="PAS_9"/>
    <property type="match status" value="2"/>
</dbReference>
<dbReference type="EMBL" id="QYSE01000002">
    <property type="protein sequence ID" value="RJF35721.1"/>
    <property type="molecule type" value="Genomic_DNA"/>
</dbReference>
<feature type="domain" description="EAL" evidence="4">
    <location>
        <begin position="844"/>
        <end position="1099"/>
    </location>
</feature>
<dbReference type="PANTHER" id="PTHR44757:SF2">
    <property type="entry name" value="BIOFILM ARCHITECTURE MAINTENANCE PROTEIN MBAA"/>
    <property type="match status" value="1"/>
</dbReference>
<dbReference type="PROSITE" id="PS50887">
    <property type="entry name" value="GGDEF"/>
    <property type="match status" value="1"/>
</dbReference>
<accession>A0A3A3EJQ8</accession>
<dbReference type="Proteomes" id="UP000265938">
    <property type="component" value="Unassembled WGS sequence"/>
</dbReference>
<evidence type="ECO:0000313" key="6">
    <source>
        <dbReference type="EMBL" id="RJF35721.1"/>
    </source>
</evidence>
<dbReference type="InterPro" id="IPR000014">
    <property type="entry name" value="PAS"/>
</dbReference>
<dbReference type="SUPFAM" id="SSF55781">
    <property type="entry name" value="GAF domain-like"/>
    <property type="match status" value="1"/>
</dbReference>
<evidence type="ECO:0000313" key="7">
    <source>
        <dbReference type="Proteomes" id="UP000265938"/>
    </source>
</evidence>
<dbReference type="Gene3D" id="3.30.70.270">
    <property type="match status" value="1"/>
</dbReference>
<dbReference type="InterPro" id="IPR043128">
    <property type="entry name" value="Rev_trsase/Diguanyl_cyclase"/>
</dbReference>
<dbReference type="InterPro" id="IPR000160">
    <property type="entry name" value="GGDEF_dom"/>
</dbReference>
<dbReference type="InterPro" id="IPR029016">
    <property type="entry name" value="GAF-like_dom_sf"/>
</dbReference>
<dbReference type="PANTHER" id="PTHR44757">
    <property type="entry name" value="DIGUANYLATE CYCLASE DGCP"/>
    <property type="match status" value="1"/>
</dbReference>
<feature type="domain" description="GGDEF" evidence="5">
    <location>
        <begin position="703"/>
        <end position="835"/>
    </location>
</feature>
<dbReference type="InterPro" id="IPR035919">
    <property type="entry name" value="EAL_sf"/>
</dbReference>
<feature type="transmembrane region" description="Helical" evidence="1">
    <location>
        <begin position="184"/>
        <end position="202"/>
    </location>
</feature>
<dbReference type="CDD" id="cd00130">
    <property type="entry name" value="PAS"/>
    <property type="match status" value="1"/>
</dbReference>
<feature type="transmembrane region" description="Helical" evidence="1">
    <location>
        <begin position="214"/>
        <end position="234"/>
    </location>
</feature>
<feature type="transmembrane region" description="Helical" evidence="1">
    <location>
        <begin position="79"/>
        <end position="100"/>
    </location>
</feature>
<dbReference type="NCBIfam" id="TIGR00254">
    <property type="entry name" value="GGDEF"/>
    <property type="match status" value="1"/>
</dbReference>
<dbReference type="PROSITE" id="PS50112">
    <property type="entry name" value="PAS"/>
    <property type="match status" value="1"/>
</dbReference>
<dbReference type="NCBIfam" id="TIGR00229">
    <property type="entry name" value="sensory_box"/>
    <property type="match status" value="1"/>
</dbReference>
<keyword evidence="1" id="KW-1133">Transmembrane helix</keyword>
<dbReference type="SMART" id="SM00091">
    <property type="entry name" value="PAS"/>
    <property type="match status" value="1"/>
</dbReference>
<dbReference type="Pfam" id="PF01590">
    <property type="entry name" value="GAF"/>
    <property type="match status" value="1"/>
</dbReference>
<dbReference type="PROSITE" id="PS50883">
    <property type="entry name" value="EAL"/>
    <property type="match status" value="1"/>
</dbReference>
<dbReference type="InterPro" id="IPR035965">
    <property type="entry name" value="PAS-like_dom_sf"/>
</dbReference>
<dbReference type="Pfam" id="PF00563">
    <property type="entry name" value="EAL"/>
    <property type="match status" value="1"/>
</dbReference>
<dbReference type="InterPro" id="IPR033425">
    <property type="entry name" value="MASE3"/>
</dbReference>
<keyword evidence="1" id="KW-0812">Transmembrane</keyword>
<dbReference type="Gene3D" id="3.20.20.450">
    <property type="entry name" value="EAL domain"/>
    <property type="match status" value="1"/>
</dbReference>
<feature type="transmembrane region" description="Helical" evidence="1">
    <location>
        <begin position="146"/>
        <end position="164"/>
    </location>
</feature>
<dbReference type="Gene3D" id="3.30.450.20">
    <property type="entry name" value="PAS domain"/>
    <property type="match status" value="2"/>
</dbReference>
<dbReference type="SUPFAM" id="SSF141868">
    <property type="entry name" value="EAL domain-like"/>
    <property type="match status" value="1"/>
</dbReference>
<organism evidence="6 7">
    <name type="scientific">Pseudoalteromonas gelatinilytica</name>
    <dbReference type="NCBI Taxonomy" id="1703256"/>
    <lineage>
        <taxon>Bacteria</taxon>
        <taxon>Pseudomonadati</taxon>
        <taxon>Pseudomonadota</taxon>
        <taxon>Gammaproteobacteria</taxon>
        <taxon>Alteromonadales</taxon>
        <taxon>Pseudoalteromonadaceae</taxon>
        <taxon>Pseudoalteromonas</taxon>
    </lineage>
</organism>
<dbReference type="CDD" id="cd01948">
    <property type="entry name" value="EAL"/>
    <property type="match status" value="1"/>
</dbReference>
<keyword evidence="1" id="KW-0472">Membrane</keyword>
<dbReference type="Pfam" id="PF17159">
    <property type="entry name" value="MASE3"/>
    <property type="match status" value="1"/>
</dbReference>
<dbReference type="InterPro" id="IPR003018">
    <property type="entry name" value="GAF"/>
</dbReference>
<evidence type="ECO:0000259" key="3">
    <source>
        <dbReference type="PROSITE" id="PS50113"/>
    </source>
</evidence>
<evidence type="ECO:0000259" key="2">
    <source>
        <dbReference type="PROSITE" id="PS50112"/>
    </source>
</evidence>
<dbReference type="InterPro" id="IPR001633">
    <property type="entry name" value="EAL_dom"/>
</dbReference>
<dbReference type="SMART" id="SM00052">
    <property type="entry name" value="EAL"/>
    <property type="match status" value="1"/>
</dbReference>
<evidence type="ECO:0000256" key="1">
    <source>
        <dbReference type="SAM" id="Phobius"/>
    </source>
</evidence>
<protein>
    <submittedName>
        <fullName evidence="6">EAL domain-containing protein</fullName>
    </submittedName>
</protein>